<sequence length="66" mass="7356">MHSCHAVAWHLKTPVFPRIRRGFLLPQHVTPRRDIPGMVTPARDRKPGTADPISTGQQLFSGETGQ</sequence>
<evidence type="ECO:0000256" key="1">
    <source>
        <dbReference type="SAM" id="MobiDB-lite"/>
    </source>
</evidence>
<dbReference type="AlphaFoldDB" id="A0A248LFJ0"/>
<dbReference type="EMBL" id="CP022115">
    <property type="protein sequence ID" value="ASJ23176.1"/>
    <property type="molecule type" value="Genomic_DNA"/>
</dbReference>
<evidence type="ECO:0000313" key="2">
    <source>
        <dbReference type="EMBL" id="ASJ23176.1"/>
    </source>
</evidence>
<evidence type="ECO:0000313" key="3">
    <source>
        <dbReference type="Proteomes" id="UP000197424"/>
    </source>
</evidence>
<gene>
    <name evidence="2" type="ORF">LHGZ1_0345</name>
</gene>
<accession>A0A248LFJ0</accession>
<proteinExistence type="predicted"/>
<dbReference type="Proteomes" id="UP000197424">
    <property type="component" value="Chromosome"/>
</dbReference>
<name>A0A248LFJ0_9NEIS</name>
<reference evidence="3" key="1">
    <citation type="submission" date="2017-06" db="EMBL/GenBank/DDBJ databases">
        <title>Whole genome sequence of Laribacter hongkongensis LHGZ1.</title>
        <authorList>
            <person name="Chen D."/>
            <person name="Wu H."/>
            <person name="Chen J."/>
        </authorList>
    </citation>
    <scope>NUCLEOTIDE SEQUENCE [LARGE SCALE GENOMIC DNA]</scope>
    <source>
        <strain evidence="3">LHGZ1</strain>
    </source>
</reference>
<feature type="compositionally biased region" description="Polar residues" evidence="1">
    <location>
        <begin position="52"/>
        <end position="66"/>
    </location>
</feature>
<organism evidence="2 3">
    <name type="scientific">Laribacter hongkongensis</name>
    <dbReference type="NCBI Taxonomy" id="168471"/>
    <lineage>
        <taxon>Bacteria</taxon>
        <taxon>Pseudomonadati</taxon>
        <taxon>Pseudomonadota</taxon>
        <taxon>Betaproteobacteria</taxon>
        <taxon>Neisseriales</taxon>
        <taxon>Aquaspirillaceae</taxon>
        <taxon>Laribacter</taxon>
    </lineage>
</organism>
<feature type="region of interest" description="Disordered" evidence="1">
    <location>
        <begin position="31"/>
        <end position="66"/>
    </location>
</feature>
<protein>
    <submittedName>
        <fullName evidence="2">Uncharacterized protein</fullName>
    </submittedName>
</protein>